<dbReference type="InterPro" id="IPR036259">
    <property type="entry name" value="MFS_trans_sf"/>
</dbReference>
<feature type="transmembrane region" description="Helical" evidence="6">
    <location>
        <begin position="309"/>
        <end position="328"/>
    </location>
</feature>
<dbReference type="InterPro" id="IPR011701">
    <property type="entry name" value="MFS"/>
</dbReference>
<keyword evidence="9" id="KW-1185">Reference proteome</keyword>
<feature type="transmembrane region" description="Helical" evidence="6">
    <location>
        <begin position="83"/>
        <end position="104"/>
    </location>
</feature>
<dbReference type="Proteomes" id="UP001595872">
    <property type="component" value="Unassembled WGS sequence"/>
</dbReference>
<dbReference type="EMBL" id="JBHSIT010000001">
    <property type="protein sequence ID" value="MFC4906701.1"/>
    <property type="molecule type" value="Genomic_DNA"/>
</dbReference>
<evidence type="ECO:0000313" key="9">
    <source>
        <dbReference type="Proteomes" id="UP001595872"/>
    </source>
</evidence>
<keyword evidence="4 6" id="KW-0472">Membrane</keyword>
<sequence>MPSSPTETARRSRPAITLAVVLAAFVTVPMSISGAAVALPGVGTALHASGAPLQWVMNAYNLTFAAFLLVAGSAADLLGRRRVFALGAALFAAGSVAAALAPGIGTLDAARALAGIGGAGVFASGGAILATAFDGAARTRAFAAMGSAAGLGLAAGPTLSGWLVGGLGWRATFALHAALLIAALSGVGFVPESRAPRRPRMDVLGAVLFVAALGALVLGAVQGPQWGWTGPAVLGLLAGGVVLLALFAAHQARTADPLLDLTLVRDRRFLALCLVPVVTTFGFVTLLTYLPTYLVGAGGMSAGRAGTVMLLLTGPVLAAPPVAGWLVTRGVSARLLLGLSLLLFAGGDAWLTVIEPGSSAWVIAPPLLAVGLGAGLSFGINDGLALSLVEPGRAGMAAGFLNTMRVGSEAIVIAVFGAVLVSLVGTRVPSHALAARVASGDLTGGDRTHLAGAFTHALHVSLWALAAVSLLGTVIVHTALARPRRTTAPTPAPAPDPAAVETR</sequence>
<dbReference type="CDD" id="cd17321">
    <property type="entry name" value="MFS_MMR_MDR_like"/>
    <property type="match status" value="1"/>
</dbReference>
<dbReference type="InterPro" id="IPR020846">
    <property type="entry name" value="MFS_dom"/>
</dbReference>
<proteinExistence type="predicted"/>
<feature type="transmembrane region" description="Helical" evidence="6">
    <location>
        <begin position="54"/>
        <end position="71"/>
    </location>
</feature>
<gene>
    <name evidence="8" type="ORF">ACFPCY_05185</name>
</gene>
<evidence type="ECO:0000256" key="1">
    <source>
        <dbReference type="ARBA" id="ARBA00004651"/>
    </source>
</evidence>
<dbReference type="SUPFAM" id="SSF103473">
    <property type="entry name" value="MFS general substrate transporter"/>
    <property type="match status" value="1"/>
</dbReference>
<reference evidence="9" key="1">
    <citation type="journal article" date="2019" name="Int. J. Syst. Evol. Microbiol.">
        <title>The Global Catalogue of Microorganisms (GCM) 10K type strain sequencing project: providing services to taxonomists for standard genome sequencing and annotation.</title>
        <authorList>
            <consortium name="The Broad Institute Genomics Platform"/>
            <consortium name="The Broad Institute Genome Sequencing Center for Infectious Disease"/>
            <person name="Wu L."/>
            <person name="Ma J."/>
        </authorList>
    </citation>
    <scope>NUCLEOTIDE SEQUENCE [LARGE SCALE GENOMIC DNA]</scope>
    <source>
        <strain evidence="9">KLKA75</strain>
    </source>
</reference>
<feature type="transmembrane region" description="Helical" evidence="6">
    <location>
        <begin position="366"/>
        <end position="389"/>
    </location>
</feature>
<dbReference type="Gene3D" id="1.20.1250.20">
    <property type="entry name" value="MFS general substrate transporter like domains"/>
    <property type="match status" value="1"/>
</dbReference>
<dbReference type="PROSITE" id="PS50850">
    <property type="entry name" value="MFS"/>
    <property type="match status" value="1"/>
</dbReference>
<feature type="transmembrane region" description="Helical" evidence="6">
    <location>
        <begin position="335"/>
        <end position="354"/>
    </location>
</feature>
<feature type="transmembrane region" description="Helical" evidence="6">
    <location>
        <begin position="110"/>
        <end position="130"/>
    </location>
</feature>
<feature type="transmembrane region" description="Helical" evidence="6">
    <location>
        <begin position="269"/>
        <end position="289"/>
    </location>
</feature>
<dbReference type="PANTHER" id="PTHR42718">
    <property type="entry name" value="MAJOR FACILITATOR SUPERFAMILY MULTIDRUG TRANSPORTER MFSC"/>
    <property type="match status" value="1"/>
</dbReference>
<evidence type="ECO:0000256" key="4">
    <source>
        <dbReference type="ARBA" id="ARBA00023136"/>
    </source>
</evidence>
<name>A0ABV9TT28_9ACTN</name>
<feature type="transmembrane region" description="Helical" evidence="6">
    <location>
        <begin position="410"/>
        <end position="430"/>
    </location>
</feature>
<dbReference type="Pfam" id="PF07690">
    <property type="entry name" value="MFS_1"/>
    <property type="match status" value="1"/>
</dbReference>
<feature type="region of interest" description="Disordered" evidence="5">
    <location>
        <begin position="484"/>
        <end position="503"/>
    </location>
</feature>
<dbReference type="PANTHER" id="PTHR42718:SF49">
    <property type="entry name" value="EXPORT PROTEIN"/>
    <property type="match status" value="1"/>
</dbReference>
<evidence type="ECO:0000256" key="6">
    <source>
        <dbReference type="SAM" id="Phobius"/>
    </source>
</evidence>
<dbReference type="RefSeq" id="WP_378252381.1">
    <property type="nucleotide sequence ID" value="NZ_JBHSIT010000001.1"/>
</dbReference>
<keyword evidence="2 6" id="KW-0812">Transmembrane</keyword>
<comment type="caution">
    <text evidence="8">The sequence shown here is derived from an EMBL/GenBank/DDBJ whole genome shotgun (WGS) entry which is preliminary data.</text>
</comment>
<feature type="domain" description="Major facilitator superfamily (MFS) profile" evidence="7">
    <location>
        <begin position="17"/>
        <end position="484"/>
    </location>
</feature>
<evidence type="ECO:0000256" key="2">
    <source>
        <dbReference type="ARBA" id="ARBA00022692"/>
    </source>
</evidence>
<evidence type="ECO:0000256" key="5">
    <source>
        <dbReference type="SAM" id="MobiDB-lite"/>
    </source>
</evidence>
<protein>
    <submittedName>
        <fullName evidence="8">MFS transporter</fullName>
    </submittedName>
</protein>
<keyword evidence="3 6" id="KW-1133">Transmembrane helix</keyword>
<feature type="transmembrane region" description="Helical" evidence="6">
    <location>
        <begin position="142"/>
        <end position="165"/>
    </location>
</feature>
<dbReference type="Gene3D" id="1.20.1720.10">
    <property type="entry name" value="Multidrug resistance protein D"/>
    <property type="match status" value="1"/>
</dbReference>
<feature type="transmembrane region" description="Helical" evidence="6">
    <location>
        <begin position="203"/>
        <end position="222"/>
    </location>
</feature>
<evidence type="ECO:0000313" key="8">
    <source>
        <dbReference type="EMBL" id="MFC4906701.1"/>
    </source>
</evidence>
<organism evidence="8 9">
    <name type="scientific">Actinomadura gamaensis</name>
    <dbReference type="NCBI Taxonomy" id="1763541"/>
    <lineage>
        <taxon>Bacteria</taxon>
        <taxon>Bacillati</taxon>
        <taxon>Actinomycetota</taxon>
        <taxon>Actinomycetes</taxon>
        <taxon>Streptosporangiales</taxon>
        <taxon>Thermomonosporaceae</taxon>
        <taxon>Actinomadura</taxon>
    </lineage>
</organism>
<evidence type="ECO:0000259" key="7">
    <source>
        <dbReference type="PROSITE" id="PS50850"/>
    </source>
</evidence>
<feature type="transmembrane region" description="Helical" evidence="6">
    <location>
        <begin position="450"/>
        <end position="476"/>
    </location>
</feature>
<feature type="transmembrane region" description="Helical" evidence="6">
    <location>
        <begin position="171"/>
        <end position="191"/>
    </location>
</feature>
<accession>A0ABV9TT28</accession>
<feature type="transmembrane region" description="Helical" evidence="6">
    <location>
        <begin position="228"/>
        <end position="249"/>
    </location>
</feature>
<evidence type="ECO:0000256" key="3">
    <source>
        <dbReference type="ARBA" id="ARBA00022989"/>
    </source>
</evidence>
<comment type="subcellular location">
    <subcellularLocation>
        <location evidence="1">Cell membrane</location>
        <topology evidence="1">Multi-pass membrane protein</topology>
    </subcellularLocation>
</comment>